<comment type="caution">
    <text evidence="1">The sequence shown here is derived from an EMBL/GenBank/DDBJ whole genome shotgun (WGS) entry which is preliminary data.</text>
</comment>
<name>A0ACC1PDA3_9PEZI</name>
<organism evidence="1 2">
    <name type="scientific">Xylaria curta</name>
    <dbReference type="NCBI Taxonomy" id="42375"/>
    <lineage>
        <taxon>Eukaryota</taxon>
        <taxon>Fungi</taxon>
        <taxon>Dikarya</taxon>
        <taxon>Ascomycota</taxon>
        <taxon>Pezizomycotina</taxon>
        <taxon>Sordariomycetes</taxon>
        <taxon>Xylariomycetidae</taxon>
        <taxon>Xylariales</taxon>
        <taxon>Xylariaceae</taxon>
        <taxon>Xylaria</taxon>
    </lineage>
</organism>
<dbReference type="EMBL" id="JAPDGR010000413">
    <property type="protein sequence ID" value="KAJ2990487.1"/>
    <property type="molecule type" value="Genomic_DNA"/>
</dbReference>
<sequence>MVDIIELNVTHPSPEAIESTRAVNNERTLHDDDLLIRLGKRPLLDRSFGFMSSIGLSSSVMLSWESALFTLTSTLVQVGAGGVVWAFLIGWVGITSVYTVIAELSSMAPTAGGQYHWVALLAPRSCANFLSYLTAWLTTLAWQALSTTTSFAVATLIQGIVVLVRPSYTALPWHTVLIMLAVALLSVLVNSTTGRVLAALERLFLLLHLAGFLGIVVPLVYFSPHNSASEVFMTFYNKGFWPTQAVAFLVGLPPVASTLVGGDCAVHMSEEVRSANVVVPRSLLYTTFINGSLGFSMILALLFCATDVEAAVRSADRLYPFLHIFYTALESTTGACLLAGIVLVVGIASSISIYATSSRMIWSFARDNGLPFNRTLVKLNRNALPVYAILATMGITTLLSLIVLGSSVVLSALLSLSIAAIYSSYLIACALLLWRRVKGGIMPYHEEQDRIGADTLIWGPWKVSEPFGTLNNAFACLYMTFLLFWSFWPEVNYPTPAEVNWSILVIYDDTLGTNNTRPLYWTEDYSLAFQLSSLQRSTIIRVAIDASSSTQTTASLMLHILIMESVLQRAADGVMVTETNKNPILQATIWLLLALSSLILIFWLVTKFYIKTQTLFVLGDSLMLASYVCIPTQVYNLWLTISLKLFALGESIALIVPNSTAFGRDMAELSEEQLSDSAKIGYARDILFVLSIGFSKLSTCESVHALSPDKAHHRWAYLLALSVIIWMITAIFGTAFQCGARGPWSSDRAACINLVSGTLLQEAKNPKG</sequence>
<protein>
    <submittedName>
        <fullName evidence="1">Uncharacterized protein</fullName>
    </submittedName>
</protein>
<evidence type="ECO:0000313" key="1">
    <source>
        <dbReference type="EMBL" id="KAJ2990487.1"/>
    </source>
</evidence>
<accession>A0ACC1PDA3</accession>
<dbReference type="Proteomes" id="UP001143856">
    <property type="component" value="Unassembled WGS sequence"/>
</dbReference>
<gene>
    <name evidence="1" type="ORF">NUW58_g2925</name>
</gene>
<reference evidence="1" key="1">
    <citation type="submission" date="2022-10" db="EMBL/GenBank/DDBJ databases">
        <title>Genome Sequence of Xylaria curta.</title>
        <authorList>
            <person name="Buettner E."/>
        </authorList>
    </citation>
    <scope>NUCLEOTIDE SEQUENCE</scope>
    <source>
        <strain evidence="1">Babe10</strain>
    </source>
</reference>
<evidence type="ECO:0000313" key="2">
    <source>
        <dbReference type="Proteomes" id="UP001143856"/>
    </source>
</evidence>
<keyword evidence="2" id="KW-1185">Reference proteome</keyword>
<proteinExistence type="predicted"/>